<keyword evidence="3" id="KW-1185">Reference proteome</keyword>
<sequence length="183" mass="19095">MLGPGGGPACPPPVTGSNTRVFTRQAVISLHTDPVRAAESPTHPTCPGLPSDFCLSCCSFQSSIIKSGIKMSPILRPNYGLFLCSCHELRGACWRAGGGGGLLQEQAGTVVFPAEATGGPSVLHSGLLIWVTFREQVPWISSHENEAPAPTEAQARRGAGAAWTASSQPQGVPRSSRAKPQPL</sequence>
<protein>
    <submittedName>
        <fullName evidence="2">Uncharacterized protein</fullName>
    </submittedName>
</protein>
<accession>A0A7J8EKP2</accession>
<comment type="caution">
    <text evidence="2">The sequence shown here is derived from an EMBL/GenBank/DDBJ whole genome shotgun (WGS) entry which is preliminary data.</text>
</comment>
<evidence type="ECO:0000313" key="3">
    <source>
        <dbReference type="Proteomes" id="UP000593571"/>
    </source>
</evidence>
<evidence type="ECO:0000256" key="1">
    <source>
        <dbReference type="SAM" id="MobiDB-lite"/>
    </source>
</evidence>
<gene>
    <name evidence="2" type="ORF">HJG63_012610</name>
</gene>
<evidence type="ECO:0000313" key="2">
    <source>
        <dbReference type="EMBL" id="KAF6435901.1"/>
    </source>
</evidence>
<feature type="region of interest" description="Disordered" evidence="1">
    <location>
        <begin position="144"/>
        <end position="183"/>
    </location>
</feature>
<reference evidence="2 3" key="1">
    <citation type="journal article" date="2020" name="Nature">
        <title>Six reference-quality genomes reveal evolution of bat adaptations.</title>
        <authorList>
            <person name="Jebb D."/>
            <person name="Huang Z."/>
            <person name="Pippel M."/>
            <person name="Hughes G.M."/>
            <person name="Lavrichenko K."/>
            <person name="Devanna P."/>
            <person name="Winkler S."/>
            <person name="Jermiin L.S."/>
            <person name="Skirmuntt E.C."/>
            <person name="Katzourakis A."/>
            <person name="Burkitt-Gray L."/>
            <person name="Ray D.A."/>
            <person name="Sullivan K.A.M."/>
            <person name="Roscito J.G."/>
            <person name="Kirilenko B.M."/>
            <person name="Davalos L.M."/>
            <person name="Corthals A.P."/>
            <person name="Power M.L."/>
            <person name="Jones G."/>
            <person name="Ransome R.D."/>
            <person name="Dechmann D.K.N."/>
            <person name="Locatelli A.G."/>
            <person name="Puechmaille S.J."/>
            <person name="Fedrigo O."/>
            <person name="Jarvis E.D."/>
            <person name="Hiller M."/>
            <person name="Vernes S.C."/>
            <person name="Myers E.W."/>
            <person name="Teeling E.C."/>
        </authorList>
    </citation>
    <scope>NUCLEOTIDE SEQUENCE [LARGE SCALE GENOMIC DNA]</scope>
    <source>
        <strain evidence="2">MRouAeg1</strain>
        <tissue evidence="2">Muscle</tissue>
    </source>
</reference>
<dbReference type="EMBL" id="JACASE010000009">
    <property type="protein sequence ID" value="KAF6435901.1"/>
    <property type="molecule type" value="Genomic_DNA"/>
</dbReference>
<dbReference type="Proteomes" id="UP000593571">
    <property type="component" value="Unassembled WGS sequence"/>
</dbReference>
<dbReference type="AlphaFoldDB" id="A0A7J8EKP2"/>
<name>A0A7J8EKP2_ROUAE</name>
<proteinExistence type="predicted"/>
<organism evidence="2 3">
    <name type="scientific">Rousettus aegyptiacus</name>
    <name type="common">Egyptian fruit bat</name>
    <name type="synonym">Pteropus aegyptiacus</name>
    <dbReference type="NCBI Taxonomy" id="9407"/>
    <lineage>
        <taxon>Eukaryota</taxon>
        <taxon>Metazoa</taxon>
        <taxon>Chordata</taxon>
        <taxon>Craniata</taxon>
        <taxon>Vertebrata</taxon>
        <taxon>Euteleostomi</taxon>
        <taxon>Mammalia</taxon>
        <taxon>Eutheria</taxon>
        <taxon>Laurasiatheria</taxon>
        <taxon>Chiroptera</taxon>
        <taxon>Yinpterochiroptera</taxon>
        <taxon>Pteropodoidea</taxon>
        <taxon>Pteropodidae</taxon>
        <taxon>Rousettinae</taxon>
        <taxon>Rousettus</taxon>
    </lineage>
</organism>